<name>A0A0E9RBE8_ANGAN</name>
<organism evidence="1">
    <name type="scientific">Anguilla anguilla</name>
    <name type="common">European freshwater eel</name>
    <name type="synonym">Muraena anguilla</name>
    <dbReference type="NCBI Taxonomy" id="7936"/>
    <lineage>
        <taxon>Eukaryota</taxon>
        <taxon>Metazoa</taxon>
        <taxon>Chordata</taxon>
        <taxon>Craniata</taxon>
        <taxon>Vertebrata</taxon>
        <taxon>Euteleostomi</taxon>
        <taxon>Actinopterygii</taxon>
        <taxon>Neopterygii</taxon>
        <taxon>Teleostei</taxon>
        <taxon>Anguilliformes</taxon>
        <taxon>Anguillidae</taxon>
        <taxon>Anguilla</taxon>
    </lineage>
</organism>
<reference evidence="1" key="2">
    <citation type="journal article" date="2015" name="Fish Shellfish Immunol.">
        <title>Early steps in the European eel (Anguilla anguilla)-Vibrio vulnificus interaction in the gills: Role of the RtxA13 toxin.</title>
        <authorList>
            <person name="Callol A."/>
            <person name="Pajuelo D."/>
            <person name="Ebbesson L."/>
            <person name="Teles M."/>
            <person name="MacKenzie S."/>
            <person name="Amaro C."/>
        </authorList>
    </citation>
    <scope>NUCLEOTIDE SEQUENCE</scope>
</reference>
<dbReference type="AlphaFoldDB" id="A0A0E9RBE8"/>
<proteinExistence type="predicted"/>
<sequence>MPGFLPPKIPFACSTSIYQYINFNQYVSSVLLLKRGLST</sequence>
<evidence type="ECO:0000313" key="1">
    <source>
        <dbReference type="EMBL" id="JAH26122.1"/>
    </source>
</evidence>
<protein>
    <submittedName>
        <fullName evidence="1">Uncharacterized protein</fullName>
    </submittedName>
</protein>
<reference evidence="1" key="1">
    <citation type="submission" date="2014-11" db="EMBL/GenBank/DDBJ databases">
        <authorList>
            <person name="Amaro Gonzalez C."/>
        </authorList>
    </citation>
    <scope>NUCLEOTIDE SEQUENCE</scope>
</reference>
<dbReference type="EMBL" id="GBXM01082455">
    <property type="protein sequence ID" value="JAH26122.1"/>
    <property type="molecule type" value="Transcribed_RNA"/>
</dbReference>
<accession>A0A0E9RBE8</accession>